<keyword evidence="1" id="KW-1133">Transmembrane helix</keyword>
<proteinExistence type="predicted"/>
<organism evidence="2 3">
    <name type="scientific">Lactarius akahatsu</name>
    <dbReference type="NCBI Taxonomy" id="416441"/>
    <lineage>
        <taxon>Eukaryota</taxon>
        <taxon>Fungi</taxon>
        <taxon>Dikarya</taxon>
        <taxon>Basidiomycota</taxon>
        <taxon>Agaricomycotina</taxon>
        <taxon>Agaricomycetes</taxon>
        <taxon>Russulales</taxon>
        <taxon>Russulaceae</taxon>
        <taxon>Lactarius</taxon>
    </lineage>
</organism>
<dbReference type="EMBL" id="JAKELL010000004">
    <property type="protein sequence ID" value="KAH8999528.1"/>
    <property type="molecule type" value="Genomic_DNA"/>
</dbReference>
<sequence length="325" mass="36162">MPPVRASIDSRFLFDNYDVAILTCAILSPLFILIFTFAIFSAWQSVTRRRGIYGNTHHRTTTLVVLRSPRARKVRKETLISPIVSALVVQSTLVASHPLRLGIVPENLWFSSAAHYSKESHGPEQPSQGRANIRQFGPIALTPKRDGSRLSYTIWLLPTTLRGLRARQYFGLFAGLRERAPSPSAKTSAESHRYAPGMVEPMKATGEPDLDGLEPDTVDVPETFLSTDDPQFETGTLPIPLIILSLPSSEHLAENPSLRVSLDKDLLSPDGTFRSSSHSVRTYDISNATRLALASRLRHRQKRAISFPSPKVLTSPGVVHWPRWL</sequence>
<gene>
    <name evidence="2" type="ORF">EDB92DRAFT_1941168</name>
</gene>
<accession>A0AAD4LU13</accession>
<reference evidence="2" key="1">
    <citation type="submission" date="2022-01" db="EMBL/GenBank/DDBJ databases">
        <title>Comparative genomics reveals a dynamic genome evolution in the ectomycorrhizal milk-cap (Lactarius) mushrooms.</title>
        <authorList>
            <consortium name="DOE Joint Genome Institute"/>
            <person name="Lebreton A."/>
            <person name="Tang N."/>
            <person name="Kuo A."/>
            <person name="LaButti K."/>
            <person name="Drula E."/>
            <person name="Barry K."/>
            <person name="Clum A."/>
            <person name="Lipzen A."/>
            <person name="Mousain D."/>
            <person name="Ng V."/>
            <person name="Wang R."/>
            <person name="Wang X."/>
            <person name="Dai Y."/>
            <person name="Henrissat B."/>
            <person name="Grigoriev I.V."/>
            <person name="Guerin-Laguette A."/>
            <person name="Yu F."/>
            <person name="Martin F.M."/>
        </authorList>
    </citation>
    <scope>NUCLEOTIDE SEQUENCE</scope>
    <source>
        <strain evidence="2">QP</strain>
    </source>
</reference>
<evidence type="ECO:0000313" key="2">
    <source>
        <dbReference type="EMBL" id="KAH8999528.1"/>
    </source>
</evidence>
<keyword evidence="1" id="KW-0812">Transmembrane</keyword>
<dbReference type="Proteomes" id="UP001201163">
    <property type="component" value="Unassembled WGS sequence"/>
</dbReference>
<name>A0AAD4LU13_9AGAM</name>
<keyword evidence="3" id="KW-1185">Reference proteome</keyword>
<dbReference type="AlphaFoldDB" id="A0AAD4LU13"/>
<feature type="transmembrane region" description="Helical" evidence="1">
    <location>
        <begin position="20"/>
        <end position="43"/>
    </location>
</feature>
<protein>
    <submittedName>
        <fullName evidence="2">Uncharacterized protein</fullName>
    </submittedName>
</protein>
<evidence type="ECO:0000256" key="1">
    <source>
        <dbReference type="SAM" id="Phobius"/>
    </source>
</evidence>
<keyword evidence="1" id="KW-0472">Membrane</keyword>
<evidence type="ECO:0000313" key="3">
    <source>
        <dbReference type="Proteomes" id="UP001201163"/>
    </source>
</evidence>
<comment type="caution">
    <text evidence="2">The sequence shown here is derived from an EMBL/GenBank/DDBJ whole genome shotgun (WGS) entry which is preliminary data.</text>
</comment>